<reference evidence="1" key="1">
    <citation type="submission" date="2014-09" db="EMBL/GenBank/DDBJ databases">
        <authorList>
            <person name="Magalhaes I.L.F."/>
            <person name="Oliveira U."/>
            <person name="Santos F.R."/>
            <person name="Vidigal T.H.D.A."/>
            <person name="Brescovit A.D."/>
            <person name="Santos A.J."/>
        </authorList>
    </citation>
    <scope>NUCLEOTIDE SEQUENCE</scope>
    <source>
        <tissue evidence="1">Shoot tissue taken approximately 20 cm above the soil surface</tissue>
    </source>
</reference>
<name>A0A0A9AAF0_ARUDO</name>
<organism evidence="1">
    <name type="scientific">Arundo donax</name>
    <name type="common">Giant reed</name>
    <name type="synonym">Donax arundinaceus</name>
    <dbReference type="NCBI Taxonomy" id="35708"/>
    <lineage>
        <taxon>Eukaryota</taxon>
        <taxon>Viridiplantae</taxon>
        <taxon>Streptophyta</taxon>
        <taxon>Embryophyta</taxon>
        <taxon>Tracheophyta</taxon>
        <taxon>Spermatophyta</taxon>
        <taxon>Magnoliopsida</taxon>
        <taxon>Liliopsida</taxon>
        <taxon>Poales</taxon>
        <taxon>Poaceae</taxon>
        <taxon>PACMAD clade</taxon>
        <taxon>Arundinoideae</taxon>
        <taxon>Arundineae</taxon>
        <taxon>Arundo</taxon>
    </lineage>
</organism>
<dbReference type="EMBL" id="GBRH01251915">
    <property type="protein sequence ID" value="JAD45980.1"/>
    <property type="molecule type" value="Transcribed_RNA"/>
</dbReference>
<reference evidence="1" key="2">
    <citation type="journal article" date="2015" name="Data Brief">
        <title>Shoot transcriptome of the giant reed, Arundo donax.</title>
        <authorList>
            <person name="Barrero R.A."/>
            <person name="Guerrero F.D."/>
            <person name="Moolhuijzen P."/>
            <person name="Goolsby J.A."/>
            <person name="Tidwell J."/>
            <person name="Bellgard S.E."/>
            <person name="Bellgard M.I."/>
        </authorList>
    </citation>
    <scope>NUCLEOTIDE SEQUENCE</scope>
    <source>
        <tissue evidence="1">Shoot tissue taken approximately 20 cm above the soil surface</tissue>
    </source>
</reference>
<protein>
    <submittedName>
        <fullName evidence="1">Uncharacterized protein</fullName>
    </submittedName>
</protein>
<evidence type="ECO:0000313" key="1">
    <source>
        <dbReference type="EMBL" id="JAD45980.1"/>
    </source>
</evidence>
<accession>A0A0A9AAF0</accession>
<proteinExistence type="predicted"/>
<sequence length="13" mass="1408">MGISAPELSFLQD</sequence>